<dbReference type="Proteomes" id="UP000245884">
    <property type="component" value="Unassembled WGS sequence"/>
</dbReference>
<accession>A0A316V178</accession>
<feature type="region of interest" description="Disordered" evidence="1">
    <location>
        <begin position="398"/>
        <end position="499"/>
    </location>
</feature>
<evidence type="ECO:0000313" key="4">
    <source>
        <dbReference type="EMBL" id="PWN29165.1"/>
    </source>
</evidence>
<organism evidence="4 5">
    <name type="scientific">Jaminaea rosea</name>
    <dbReference type="NCBI Taxonomy" id="1569628"/>
    <lineage>
        <taxon>Eukaryota</taxon>
        <taxon>Fungi</taxon>
        <taxon>Dikarya</taxon>
        <taxon>Basidiomycota</taxon>
        <taxon>Ustilaginomycotina</taxon>
        <taxon>Exobasidiomycetes</taxon>
        <taxon>Microstromatales</taxon>
        <taxon>Microstromatales incertae sedis</taxon>
        <taxon>Jaminaea</taxon>
    </lineage>
</organism>
<feature type="compositionally biased region" description="Low complexity" evidence="1">
    <location>
        <begin position="84"/>
        <end position="93"/>
    </location>
</feature>
<feature type="region of interest" description="Disordered" evidence="1">
    <location>
        <begin position="133"/>
        <end position="166"/>
    </location>
</feature>
<feature type="compositionally biased region" description="Polar residues" evidence="1">
    <location>
        <begin position="138"/>
        <end position="150"/>
    </location>
</feature>
<dbReference type="PANTHER" id="PTHR28136">
    <property type="entry name" value="NUCLEUS EXPORT PROTEIN BRR6"/>
    <property type="match status" value="1"/>
</dbReference>
<evidence type="ECO:0000313" key="5">
    <source>
        <dbReference type="Proteomes" id="UP000245884"/>
    </source>
</evidence>
<feature type="domain" description="Brl1/Brr6" evidence="3">
    <location>
        <begin position="177"/>
        <end position="312"/>
    </location>
</feature>
<dbReference type="InterPro" id="IPR040202">
    <property type="entry name" value="Brl1/Brr6"/>
</dbReference>
<keyword evidence="2" id="KW-0472">Membrane</keyword>
<dbReference type="InterPro" id="IPR018767">
    <property type="entry name" value="Brl1/Brr6_dom"/>
</dbReference>
<dbReference type="GO" id="GO:0055088">
    <property type="term" value="P:lipid homeostasis"/>
    <property type="evidence" value="ECO:0007669"/>
    <property type="project" value="InterPro"/>
</dbReference>
<dbReference type="EMBL" id="KZ819664">
    <property type="protein sequence ID" value="PWN29165.1"/>
    <property type="molecule type" value="Genomic_DNA"/>
</dbReference>
<dbReference type="Pfam" id="PF10104">
    <property type="entry name" value="Brr6_like_C_C"/>
    <property type="match status" value="1"/>
</dbReference>
<feature type="compositionally biased region" description="Polar residues" evidence="1">
    <location>
        <begin position="15"/>
        <end position="35"/>
    </location>
</feature>
<gene>
    <name evidence="4" type="ORF">BDZ90DRAFT_231162</name>
</gene>
<dbReference type="OrthoDB" id="5961at2759"/>
<dbReference type="GO" id="GO:0031965">
    <property type="term" value="C:nuclear membrane"/>
    <property type="evidence" value="ECO:0007669"/>
    <property type="project" value="InterPro"/>
</dbReference>
<dbReference type="SMART" id="SM01042">
    <property type="entry name" value="Brr6_like_C_C"/>
    <property type="match status" value="1"/>
</dbReference>
<proteinExistence type="predicted"/>
<sequence length="499" mass="53996">MAAWRRGQEAPMQWEFTSSPTNNNSAAEASTSIAAQQDVPIEDESMRDASMLSPHDDEQDQQPVRSPSPTPAQAIIKRNRNRRGSSSSIQSISRNDDRPSSSSSLSHPQQQHQQQWPLAPVVGTVINYLVPPLPPQKEASSTDSALTQPVPSRRSRTTSQVERAHSTLHPREKPLLLLSYFQLTFNASLLLLAGYIVFALVYTIRLDVTERLSEIEESYHASLATCRRSFELNCLSVPLPPALIQACEGWEQCANKRLTDVLGGSRLRVVIEVLSEAWEAGVAGLGWRTLAFSLLVLSLVIGGTNSTLNSWRLGVMKKSRRERKEGGKRRQQVADGSDDDDSFVAPSGSSTATPALQLPPPPSMPAYPASFPTSPNGMHPAYHHQQYLAAQHYQQFGSPNPYAQQQYMAPPGMSYSPPSSPLRKQPSNVSLRSDAGSAGSGGSDGGRKKGKRKTGWMAGMLGRKGSNAAKARRARLAGAAAASLGPPAGQSSGGEWVDE</sequence>
<keyword evidence="2" id="KW-0812">Transmembrane</keyword>
<dbReference type="AlphaFoldDB" id="A0A316V178"/>
<dbReference type="GO" id="GO:0006998">
    <property type="term" value="P:nuclear envelope organization"/>
    <property type="evidence" value="ECO:0007669"/>
    <property type="project" value="InterPro"/>
</dbReference>
<dbReference type="STRING" id="1569628.A0A316V178"/>
<feature type="transmembrane region" description="Helical" evidence="2">
    <location>
        <begin position="175"/>
        <end position="204"/>
    </location>
</feature>
<evidence type="ECO:0000256" key="2">
    <source>
        <dbReference type="SAM" id="Phobius"/>
    </source>
</evidence>
<feature type="region of interest" description="Disordered" evidence="1">
    <location>
        <begin position="318"/>
        <end position="380"/>
    </location>
</feature>
<feature type="compositionally biased region" description="Low complexity" evidence="1">
    <location>
        <begin position="100"/>
        <end position="115"/>
    </location>
</feature>
<keyword evidence="5" id="KW-1185">Reference proteome</keyword>
<feature type="compositionally biased region" description="Polar residues" evidence="1">
    <location>
        <begin position="398"/>
        <end position="407"/>
    </location>
</feature>
<evidence type="ECO:0000256" key="1">
    <source>
        <dbReference type="SAM" id="MobiDB-lite"/>
    </source>
</evidence>
<dbReference type="PANTHER" id="PTHR28136:SF1">
    <property type="entry name" value="NUCLEUS EXPORT PROTEIN BRL1"/>
    <property type="match status" value="1"/>
</dbReference>
<reference evidence="4 5" key="1">
    <citation type="journal article" date="2018" name="Mol. Biol. Evol.">
        <title>Broad Genomic Sampling Reveals a Smut Pathogenic Ancestry of the Fungal Clade Ustilaginomycotina.</title>
        <authorList>
            <person name="Kijpornyongpan T."/>
            <person name="Mondo S.J."/>
            <person name="Barry K."/>
            <person name="Sandor L."/>
            <person name="Lee J."/>
            <person name="Lipzen A."/>
            <person name="Pangilinan J."/>
            <person name="LaButti K."/>
            <person name="Hainaut M."/>
            <person name="Henrissat B."/>
            <person name="Grigoriev I.V."/>
            <person name="Spatafora J.W."/>
            <person name="Aime M.C."/>
        </authorList>
    </citation>
    <scope>NUCLEOTIDE SEQUENCE [LARGE SCALE GENOMIC DNA]</scope>
    <source>
        <strain evidence="4 5">MCA 5214</strain>
    </source>
</reference>
<feature type="compositionally biased region" description="Low complexity" evidence="1">
    <location>
        <begin position="476"/>
        <end position="499"/>
    </location>
</feature>
<feature type="region of interest" description="Disordered" evidence="1">
    <location>
        <begin position="1"/>
        <end position="116"/>
    </location>
</feature>
<feature type="compositionally biased region" description="Basic residues" evidence="1">
    <location>
        <begin position="318"/>
        <end position="331"/>
    </location>
</feature>
<protein>
    <recommendedName>
        <fullName evidence="3">Brl1/Brr6 domain-containing protein</fullName>
    </recommendedName>
</protein>
<feature type="transmembrane region" description="Helical" evidence="2">
    <location>
        <begin position="290"/>
        <end position="311"/>
    </location>
</feature>
<dbReference type="RefSeq" id="XP_025363777.1">
    <property type="nucleotide sequence ID" value="XM_025505745.1"/>
</dbReference>
<keyword evidence="2" id="KW-1133">Transmembrane helix</keyword>
<evidence type="ECO:0000259" key="3">
    <source>
        <dbReference type="SMART" id="SM01042"/>
    </source>
</evidence>
<name>A0A316V178_9BASI</name>
<dbReference type="GeneID" id="37027568"/>